<feature type="region of interest" description="Disordered" evidence="1">
    <location>
        <begin position="162"/>
        <end position="184"/>
    </location>
</feature>
<keyword evidence="3" id="KW-1185">Reference proteome</keyword>
<dbReference type="Pfam" id="PF08238">
    <property type="entry name" value="Sel1"/>
    <property type="match status" value="3"/>
</dbReference>
<dbReference type="OrthoDB" id="2384430at2759"/>
<dbReference type="SMART" id="SM00671">
    <property type="entry name" value="SEL1"/>
    <property type="match status" value="2"/>
</dbReference>
<dbReference type="RefSeq" id="XP_026497539.2">
    <property type="nucleotide sequence ID" value="XM_026641754.2"/>
</dbReference>
<keyword evidence="2" id="KW-0472">Membrane</keyword>
<dbReference type="PANTHER" id="PTHR45011">
    <property type="entry name" value="DAP3-BINDING CELL DEATH ENHANCER 1"/>
    <property type="match status" value="1"/>
</dbReference>
<keyword evidence="2" id="KW-0812">Transmembrane</keyword>
<name>A0A8B8IKB0_VANTA</name>
<evidence type="ECO:0000313" key="4">
    <source>
        <dbReference type="RefSeq" id="XP_026497539.2"/>
    </source>
</evidence>
<dbReference type="OMA" id="ACRTNVY"/>
<accession>A0A8B8IKB0</accession>
<feature type="transmembrane region" description="Helical" evidence="2">
    <location>
        <begin position="75"/>
        <end position="93"/>
    </location>
</feature>
<dbReference type="PANTHER" id="PTHR45011:SF1">
    <property type="entry name" value="DAP3-BINDING CELL DEATH ENHANCER 1"/>
    <property type="match status" value="1"/>
</dbReference>
<dbReference type="InterPro" id="IPR052748">
    <property type="entry name" value="ISR_Activator"/>
</dbReference>
<reference evidence="4" key="1">
    <citation type="submission" date="2025-08" db="UniProtKB">
        <authorList>
            <consortium name="RefSeq"/>
        </authorList>
    </citation>
    <scope>IDENTIFICATION</scope>
    <source>
        <tissue evidence="4">Whole body</tissue>
    </source>
</reference>
<protein>
    <submittedName>
        <fullName evidence="4">Uncharacterized protein LOC113401721</fullName>
    </submittedName>
</protein>
<dbReference type="Gene3D" id="1.25.40.10">
    <property type="entry name" value="Tetratricopeptide repeat domain"/>
    <property type="match status" value="1"/>
</dbReference>
<dbReference type="GeneID" id="113401721"/>
<sequence length="361" mass="40583">MWKYVTRRFRDTFERSANHFDKRSSAVINPCNNLSEDKNKNSPCCFFITKKCWNSFQSENDTNSKRWNFEQLNRTWIGAITWSSALVFGWYTSQLIHLKFKKQSNDKTQCIPRNNGILEFLPIFNNVSKKSLNPLDITIPLDHSVESIPSAIQYITNEHIGENDKGASSSGSNSTGTSKTSDNDLGEVLNSIENRLGLAAIENGQPQEGLNLLRSAANRNHAPAIYNLALCYELGLGVDINEKIAMEYYRSAAALQHPGALYNLGIYYGQGRGGLSRDDVTAIRLLRLAAVQGQQDAIKALNSLKDASDIDKTPNSNLSSWTKQFSQFTKHSNIVPTHSKLFAESVDLLQTNNYHYEPMIY</sequence>
<evidence type="ECO:0000256" key="2">
    <source>
        <dbReference type="SAM" id="Phobius"/>
    </source>
</evidence>
<organism evidence="3 4">
    <name type="scientific">Vanessa tameamea</name>
    <name type="common">Kamehameha butterfly</name>
    <dbReference type="NCBI Taxonomy" id="334116"/>
    <lineage>
        <taxon>Eukaryota</taxon>
        <taxon>Metazoa</taxon>
        <taxon>Ecdysozoa</taxon>
        <taxon>Arthropoda</taxon>
        <taxon>Hexapoda</taxon>
        <taxon>Insecta</taxon>
        <taxon>Pterygota</taxon>
        <taxon>Neoptera</taxon>
        <taxon>Endopterygota</taxon>
        <taxon>Lepidoptera</taxon>
        <taxon>Glossata</taxon>
        <taxon>Ditrysia</taxon>
        <taxon>Papilionoidea</taxon>
        <taxon>Nymphalidae</taxon>
        <taxon>Nymphalinae</taxon>
        <taxon>Vanessa</taxon>
    </lineage>
</organism>
<dbReference type="InterPro" id="IPR006597">
    <property type="entry name" value="Sel1-like"/>
</dbReference>
<feature type="compositionally biased region" description="Low complexity" evidence="1">
    <location>
        <begin position="166"/>
        <end position="180"/>
    </location>
</feature>
<dbReference type="InterPro" id="IPR011990">
    <property type="entry name" value="TPR-like_helical_dom_sf"/>
</dbReference>
<keyword evidence="2" id="KW-1133">Transmembrane helix</keyword>
<proteinExistence type="predicted"/>
<dbReference type="SUPFAM" id="SSF81901">
    <property type="entry name" value="HCP-like"/>
    <property type="match status" value="1"/>
</dbReference>
<evidence type="ECO:0000313" key="3">
    <source>
        <dbReference type="Proteomes" id="UP001652626"/>
    </source>
</evidence>
<evidence type="ECO:0000256" key="1">
    <source>
        <dbReference type="SAM" id="MobiDB-lite"/>
    </source>
</evidence>
<gene>
    <name evidence="4" type="primary">LOC113401721</name>
</gene>
<dbReference type="AlphaFoldDB" id="A0A8B8IKB0"/>
<dbReference type="Proteomes" id="UP001652626">
    <property type="component" value="Chromosome 20"/>
</dbReference>